<gene>
    <name evidence="1" type="ORF">EKD16_08370</name>
</gene>
<proteinExistence type="predicted"/>
<protein>
    <recommendedName>
        <fullName evidence="3">Helix-turn-helix domain-containing protein</fullName>
    </recommendedName>
</protein>
<organism evidence="1 2">
    <name type="scientific">Streptomonospora litoralis</name>
    <dbReference type="NCBI Taxonomy" id="2498135"/>
    <lineage>
        <taxon>Bacteria</taxon>
        <taxon>Bacillati</taxon>
        <taxon>Actinomycetota</taxon>
        <taxon>Actinomycetes</taxon>
        <taxon>Streptosporangiales</taxon>
        <taxon>Nocardiopsidaceae</taxon>
        <taxon>Streptomonospora</taxon>
    </lineage>
</organism>
<keyword evidence="2" id="KW-1185">Reference proteome</keyword>
<dbReference type="Proteomes" id="UP000292235">
    <property type="component" value="Chromosome"/>
</dbReference>
<evidence type="ECO:0008006" key="3">
    <source>
        <dbReference type="Google" id="ProtNLM"/>
    </source>
</evidence>
<dbReference type="AlphaFoldDB" id="A0A4P6PYY9"/>
<accession>A0A4P6PYY9</accession>
<dbReference type="EMBL" id="CP036455">
    <property type="protein sequence ID" value="QBI53468.1"/>
    <property type="molecule type" value="Genomic_DNA"/>
</dbReference>
<evidence type="ECO:0000313" key="1">
    <source>
        <dbReference type="EMBL" id="QBI53468.1"/>
    </source>
</evidence>
<dbReference type="RefSeq" id="WP_131097830.1">
    <property type="nucleotide sequence ID" value="NZ_CP036455.1"/>
</dbReference>
<dbReference type="KEGG" id="strr:EKD16_08370"/>
<sequence>MPTSPARAAGPADDRRATYAELQAWGYSQTQAAARIGVCVRTIQRYARHLRQHTTTPEETPRAH</sequence>
<evidence type="ECO:0000313" key="2">
    <source>
        <dbReference type="Proteomes" id="UP000292235"/>
    </source>
</evidence>
<name>A0A4P6PYY9_9ACTN</name>
<reference evidence="1 2" key="1">
    <citation type="submission" date="2019-02" db="EMBL/GenBank/DDBJ databases">
        <authorList>
            <person name="Khodamoradi S."/>
            <person name="Hahnke R.L."/>
            <person name="Kaempfer P."/>
            <person name="Schumann P."/>
            <person name="Rohde M."/>
            <person name="Steinert M."/>
            <person name="Luzhetskyy A."/>
            <person name="Wink J."/>
            <person name="Ruckert C."/>
        </authorList>
    </citation>
    <scope>NUCLEOTIDE SEQUENCE [LARGE SCALE GENOMIC DNA]</scope>
    <source>
        <strain evidence="1 2">M2</strain>
    </source>
</reference>